<sequence length="111" mass="12368">MTVIFPVSSAQELDNNNNNGNKTTSNDDDLIQNEVADRDVDYDGGFVVPENNAFGHSFRFIPLNLTMDGIYGVQIMLRILAPTHVKGLRERESKKSFCGGILQRESHSPDI</sequence>
<feature type="region of interest" description="Disordered" evidence="1">
    <location>
        <begin position="11"/>
        <end position="30"/>
    </location>
</feature>
<reference evidence="2 3" key="1">
    <citation type="submission" date="2024-02" db="EMBL/GenBank/DDBJ databases">
        <authorList>
            <person name="Vignale AGUSTIN F."/>
            <person name="Sosa J E."/>
            <person name="Modenutti C."/>
        </authorList>
    </citation>
    <scope>NUCLEOTIDE SEQUENCE [LARGE SCALE GENOMIC DNA]</scope>
</reference>
<name>A0ABC8S738_9AQUA</name>
<accession>A0ABC8S738</accession>
<keyword evidence="3" id="KW-1185">Reference proteome</keyword>
<evidence type="ECO:0000256" key="1">
    <source>
        <dbReference type="SAM" id="MobiDB-lite"/>
    </source>
</evidence>
<dbReference type="AlphaFoldDB" id="A0ABC8S738"/>
<organism evidence="2 3">
    <name type="scientific">Ilex paraguariensis</name>
    <name type="common">yerba mate</name>
    <dbReference type="NCBI Taxonomy" id="185542"/>
    <lineage>
        <taxon>Eukaryota</taxon>
        <taxon>Viridiplantae</taxon>
        <taxon>Streptophyta</taxon>
        <taxon>Embryophyta</taxon>
        <taxon>Tracheophyta</taxon>
        <taxon>Spermatophyta</taxon>
        <taxon>Magnoliopsida</taxon>
        <taxon>eudicotyledons</taxon>
        <taxon>Gunneridae</taxon>
        <taxon>Pentapetalae</taxon>
        <taxon>asterids</taxon>
        <taxon>campanulids</taxon>
        <taxon>Aquifoliales</taxon>
        <taxon>Aquifoliaceae</taxon>
        <taxon>Ilex</taxon>
    </lineage>
</organism>
<dbReference type="EMBL" id="CAUOFW020002292">
    <property type="protein sequence ID" value="CAK9152768.1"/>
    <property type="molecule type" value="Genomic_DNA"/>
</dbReference>
<proteinExistence type="predicted"/>
<gene>
    <name evidence="2" type="ORF">ILEXP_LOCUS21002</name>
</gene>
<dbReference type="Proteomes" id="UP001642360">
    <property type="component" value="Unassembled WGS sequence"/>
</dbReference>
<feature type="compositionally biased region" description="Low complexity" evidence="1">
    <location>
        <begin position="14"/>
        <end position="24"/>
    </location>
</feature>
<evidence type="ECO:0000313" key="2">
    <source>
        <dbReference type="EMBL" id="CAK9152768.1"/>
    </source>
</evidence>
<protein>
    <submittedName>
        <fullName evidence="2">Uncharacterized protein</fullName>
    </submittedName>
</protein>
<evidence type="ECO:0000313" key="3">
    <source>
        <dbReference type="Proteomes" id="UP001642360"/>
    </source>
</evidence>
<comment type="caution">
    <text evidence="2">The sequence shown here is derived from an EMBL/GenBank/DDBJ whole genome shotgun (WGS) entry which is preliminary data.</text>
</comment>